<evidence type="ECO:0000313" key="2">
    <source>
        <dbReference type="EMBL" id="RGL45707.1"/>
    </source>
</evidence>
<evidence type="ECO:0000313" key="3">
    <source>
        <dbReference type="Proteomes" id="UP000261288"/>
    </source>
</evidence>
<feature type="domain" description="DUF234" evidence="1">
    <location>
        <begin position="9"/>
        <end position="40"/>
    </location>
</feature>
<organism evidence="2 3">
    <name type="scientific">Bifidobacterium longum</name>
    <dbReference type="NCBI Taxonomy" id="216816"/>
    <lineage>
        <taxon>Bacteria</taxon>
        <taxon>Bacillati</taxon>
        <taxon>Actinomycetota</taxon>
        <taxon>Actinomycetes</taxon>
        <taxon>Bifidobacteriales</taxon>
        <taxon>Bifidobacteriaceae</taxon>
        <taxon>Bifidobacterium</taxon>
    </lineage>
</organism>
<gene>
    <name evidence="2" type="ORF">DXC63_10525</name>
</gene>
<dbReference type="Pfam" id="PF03008">
    <property type="entry name" value="DUF234"/>
    <property type="match status" value="1"/>
</dbReference>
<dbReference type="AlphaFoldDB" id="A0A3E4S3G9"/>
<dbReference type="InterPro" id="IPR004256">
    <property type="entry name" value="DUF234"/>
</dbReference>
<dbReference type="Proteomes" id="UP000261288">
    <property type="component" value="Unassembled WGS sequence"/>
</dbReference>
<reference evidence="2 3" key="1">
    <citation type="submission" date="2018-08" db="EMBL/GenBank/DDBJ databases">
        <title>A genome reference for cultivated species of the human gut microbiota.</title>
        <authorList>
            <person name="Zou Y."/>
            <person name="Xue W."/>
            <person name="Luo G."/>
        </authorList>
    </citation>
    <scope>NUCLEOTIDE SEQUENCE [LARGE SCALE GENOMIC DNA]</scope>
    <source>
        <strain evidence="2 3">TF06-45A</strain>
    </source>
</reference>
<dbReference type="EMBL" id="QSRZ01000011">
    <property type="protein sequence ID" value="RGL45707.1"/>
    <property type="molecule type" value="Genomic_DNA"/>
</dbReference>
<dbReference type="RefSeq" id="WP_050496296.1">
    <property type="nucleotide sequence ID" value="NZ_CP065395.1"/>
</dbReference>
<accession>A0A3E4S3G9</accession>
<sequence>MVGTNPAKHEQTDIDVIAADASSKTILLGECKWRNNLDETETIESLRDRVGLVRGFAATHLAVFTKKPLSKATRAKYPELIAESVDELYSTL</sequence>
<comment type="caution">
    <text evidence="2">The sequence shown here is derived from an EMBL/GenBank/DDBJ whole genome shotgun (WGS) entry which is preliminary data.</text>
</comment>
<evidence type="ECO:0000259" key="1">
    <source>
        <dbReference type="Pfam" id="PF03008"/>
    </source>
</evidence>
<proteinExistence type="predicted"/>
<name>A0A3E4S3G9_BIFLN</name>
<protein>
    <recommendedName>
        <fullName evidence="1">DUF234 domain-containing protein</fullName>
    </recommendedName>
</protein>